<dbReference type="EMBL" id="VSSQ01025168">
    <property type="protein sequence ID" value="MPM73128.1"/>
    <property type="molecule type" value="Genomic_DNA"/>
</dbReference>
<organism evidence="1">
    <name type="scientific">bioreactor metagenome</name>
    <dbReference type="NCBI Taxonomy" id="1076179"/>
    <lineage>
        <taxon>unclassified sequences</taxon>
        <taxon>metagenomes</taxon>
        <taxon>ecological metagenomes</taxon>
    </lineage>
</organism>
<dbReference type="AlphaFoldDB" id="A0A645C6Y2"/>
<protein>
    <submittedName>
        <fullName evidence="1">Uncharacterized protein</fullName>
    </submittedName>
</protein>
<accession>A0A645C6Y2</accession>
<evidence type="ECO:0000313" key="1">
    <source>
        <dbReference type="EMBL" id="MPM73128.1"/>
    </source>
</evidence>
<reference evidence="1" key="1">
    <citation type="submission" date="2019-08" db="EMBL/GenBank/DDBJ databases">
        <authorList>
            <person name="Kucharzyk K."/>
            <person name="Murdoch R.W."/>
            <person name="Higgins S."/>
            <person name="Loffler F."/>
        </authorList>
    </citation>
    <scope>NUCLEOTIDE SEQUENCE</scope>
</reference>
<name>A0A645C6Y2_9ZZZZ</name>
<comment type="caution">
    <text evidence="1">The sequence shown here is derived from an EMBL/GenBank/DDBJ whole genome shotgun (WGS) entry which is preliminary data.</text>
</comment>
<sequence length="173" mass="19025">MIKLIDFGIKKMIGCHFLLAQRQIGVFMIVHIVPGNVQIQPFALNANGVPHMIAGFPGICVHRGSRHQPVPDTRLPQHAVCEHRIALTDPRFVFIHAIGGEIFGTSGDAIVCICLDKIVNGFHPIQIAFIHDIEGGHRLCHKFGKLLFLLLCLAVGKGYGRNILARPGADVFR</sequence>
<proteinExistence type="predicted"/>
<gene>
    <name evidence="1" type="ORF">SDC9_120104</name>
</gene>